<name>A0AA39J2I5_9AGAR</name>
<proteinExistence type="predicted"/>
<accession>A0AA39J2I5</accession>
<dbReference type="EMBL" id="JAUEPT010000074">
    <property type="protein sequence ID" value="KAK0434096.1"/>
    <property type="molecule type" value="Genomic_DNA"/>
</dbReference>
<sequence>HLADCFDKTAKLRFRNAEEPAYIQFGTIRDNDPALGIRGGRLTTSIIAGFFEPSLRDIIQAIDHQYSMSPKNITAVFLVGGFTASSFLYSKSQAHLQPLDNVNKAIADGAVSYYIGHAVNSRMSRYNFGGKEFTSYEESMSEHRRRADKAYVAANGELSLGDQFDAILPKGILVSETTEFRRTYHLYSETLEDLTPISDDIICYRGSKTDPRWTVDTD</sequence>
<dbReference type="PANTHER" id="PTHR14187:SF5">
    <property type="entry name" value="HEAT SHOCK 70 KDA PROTEIN 12A"/>
    <property type="match status" value="1"/>
</dbReference>
<keyword evidence="2" id="KW-1185">Reference proteome</keyword>
<protein>
    <recommendedName>
        <fullName evidence="3">Actin-like ATPase domain-containing protein</fullName>
    </recommendedName>
</protein>
<dbReference type="AlphaFoldDB" id="A0AA39J2I5"/>
<gene>
    <name evidence="1" type="ORF">EV421DRAFT_1672463</name>
</gene>
<dbReference type="InterPro" id="IPR043129">
    <property type="entry name" value="ATPase_NBD"/>
</dbReference>
<dbReference type="SUPFAM" id="SSF53067">
    <property type="entry name" value="Actin-like ATPase domain"/>
    <property type="match status" value="1"/>
</dbReference>
<feature type="non-terminal residue" evidence="1">
    <location>
        <position position="218"/>
    </location>
</feature>
<reference evidence="1" key="1">
    <citation type="submission" date="2023-06" db="EMBL/GenBank/DDBJ databases">
        <authorList>
            <consortium name="Lawrence Berkeley National Laboratory"/>
            <person name="Ahrendt S."/>
            <person name="Sahu N."/>
            <person name="Indic B."/>
            <person name="Wong-Bajracharya J."/>
            <person name="Merenyi Z."/>
            <person name="Ke H.-M."/>
            <person name="Monk M."/>
            <person name="Kocsube S."/>
            <person name="Drula E."/>
            <person name="Lipzen A."/>
            <person name="Balint B."/>
            <person name="Henrissat B."/>
            <person name="Andreopoulos B."/>
            <person name="Martin F.M."/>
            <person name="Harder C.B."/>
            <person name="Rigling D."/>
            <person name="Ford K.L."/>
            <person name="Foster G.D."/>
            <person name="Pangilinan J."/>
            <person name="Papanicolaou A."/>
            <person name="Barry K."/>
            <person name="LaButti K."/>
            <person name="Viragh M."/>
            <person name="Koriabine M."/>
            <person name="Yan M."/>
            <person name="Riley R."/>
            <person name="Champramary S."/>
            <person name="Plett K.L."/>
            <person name="Tsai I.J."/>
            <person name="Slot J."/>
            <person name="Sipos G."/>
            <person name="Plett J."/>
            <person name="Nagy L.G."/>
            <person name="Grigoriev I.V."/>
        </authorList>
    </citation>
    <scope>NUCLEOTIDE SEQUENCE</scope>
    <source>
        <strain evidence="1">FPL87.14</strain>
    </source>
</reference>
<organism evidence="1 2">
    <name type="scientific">Armillaria borealis</name>
    <dbReference type="NCBI Taxonomy" id="47425"/>
    <lineage>
        <taxon>Eukaryota</taxon>
        <taxon>Fungi</taxon>
        <taxon>Dikarya</taxon>
        <taxon>Basidiomycota</taxon>
        <taxon>Agaricomycotina</taxon>
        <taxon>Agaricomycetes</taxon>
        <taxon>Agaricomycetidae</taxon>
        <taxon>Agaricales</taxon>
        <taxon>Marasmiineae</taxon>
        <taxon>Physalacriaceae</taxon>
        <taxon>Armillaria</taxon>
    </lineage>
</organism>
<comment type="caution">
    <text evidence="1">The sequence shown here is derived from an EMBL/GenBank/DDBJ whole genome shotgun (WGS) entry which is preliminary data.</text>
</comment>
<dbReference type="Proteomes" id="UP001175226">
    <property type="component" value="Unassembled WGS sequence"/>
</dbReference>
<evidence type="ECO:0000313" key="2">
    <source>
        <dbReference type="Proteomes" id="UP001175226"/>
    </source>
</evidence>
<dbReference type="PANTHER" id="PTHR14187">
    <property type="entry name" value="ALPHA KINASE/ELONGATION FACTOR 2 KINASE"/>
    <property type="match status" value="1"/>
</dbReference>
<feature type="non-terminal residue" evidence="1">
    <location>
        <position position="1"/>
    </location>
</feature>
<evidence type="ECO:0008006" key="3">
    <source>
        <dbReference type="Google" id="ProtNLM"/>
    </source>
</evidence>
<evidence type="ECO:0000313" key="1">
    <source>
        <dbReference type="EMBL" id="KAK0434096.1"/>
    </source>
</evidence>